<feature type="compositionally biased region" description="Basic and acidic residues" evidence="1">
    <location>
        <begin position="183"/>
        <end position="193"/>
    </location>
</feature>
<sequence length="314" mass="35613">MSNSRTWIISSGLVGAISLMLRSVLNFSFTGARFFLPTNLHPIFIINGIIFALAASSSLFGNGSHDSPATNHHHDDDSYHYEQDHHHDQDHDRGRDQDRERYSNNSSNSSFDQYNNKVHEKEKFSAVRSSESGGSYGVSSPDIRFPSTSPEKPVGLRRPPIAPVKTFRQDNTSGDESETMEEMWERVKAEKQPKKPNSLQDHVISREDTKMSTSSWLLPSLSPSRARRPTPSLSSLSPSSSRARKPPSSPARPGKKLMERIPSWVKLKKELSMGREELNSRVEAFITKFKGEMKLQRLESVRRYKSFRGHNDEK</sequence>
<feature type="compositionally biased region" description="Acidic residues" evidence="1">
    <location>
        <begin position="173"/>
        <end position="182"/>
    </location>
</feature>
<feature type="transmembrane region" description="Helical" evidence="2">
    <location>
        <begin position="6"/>
        <end position="28"/>
    </location>
</feature>
<feature type="compositionally biased region" description="Low complexity" evidence="1">
    <location>
        <begin position="212"/>
        <end position="241"/>
    </location>
</feature>
<accession>A0A8T1Z452</accession>
<gene>
    <name evidence="3" type="ORF">ISN45_Aa06g035820</name>
</gene>
<comment type="caution">
    <text evidence="3">The sequence shown here is derived from an EMBL/GenBank/DDBJ whole genome shotgun (WGS) entry which is preliminary data.</text>
</comment>
<reference evidence="3 4" key="1">
    <citation type="submission" date="2020-12" db="EMBL/GenBank/DDBJ databases">
        <title>Concerted genomic and epigenomic changes stabilize Arabidopsis allopolyploids.</title>
        <authorList>
            <person name="Chen Z."/>
        </authorList>
    </citation>
    <scope>NUCLEOTIDE SEQUENCE [LARGE SCALE GENOMIC DNA]</scope>
    <source>
        <strain evidence="3">Allo738</strain>
        <tissue evidence="3">Leaf</tissue>
    </source>
</reference>
<protein>
    <submittedName>
        <fullName evidence="3">Uncharacterized protein</fullName>
    </submittedName>
</protein>
<evidence type="ECO:0000313" key="4">
    <source>
        <dbReference type="Proteomes" id="UP000694240"/>
    </source>
</evidence>
<feature type="transmembrane region" description="Helical" evidence="2">
    <location>
        <begin position="40"/>
        <end position="60"/>
    </location>
</feature>
<keyword evidence="4" id="KW-1185">Reference proteome</keyword>
<dbReference type="InterPro" id="IPR008480">
    <property type="entry name" value="DUF761_pln"/>
</dbReference>
<keyword evidence="2" id="KW-1133">Transmembrane helix</keyword>
<organism evidence="3 4">
    <name type="scientific">Arabidopsis thaliana x Arabidopsis arenosa</name>
    <dbReference type="NCBI Taxonomy" id="1240361"/>
    <lineage>
        <taxon>Eukaryota</taxon>
        <taxon>Viridiplantae</taxon>
        <taxon>Streptophyta</taxon>
        <taxon>Embryophyta</taxon>
        <taxon>Tracheophyta</taxon>
        <taxon>Spermatophyta</taxon>
        <taxon>Magnoliopsida</taxon>
        <taxon>eudicotyledons</taxon>
        <taxon>Gunneridae</taxon>
        <taxon>Pentapetalae</taxon>
        <taxon>rosids</taxon>
        <taxon>malvids</taxon>
        <taxon>Brassicales</taxon>
        <taxon>Brassicaceae</taxon>
        <taxon>Camelineae</taxon>
        <taxon>Arabidopsis</taxon>
    </lineage>
</organism>
<feature type="compositionally biased region" description="Low complexity" evidence="1">
    <location>
        <begin position="129"/>
        <end position="140"/>
    </location>
</feature>
<keyword evidence="2" id="KW-0472">Membrane</keyword>
<evidence type="ECO:0000256" key="1">
    <source>
        <dbReference type="SAM" id="MobiDB-lite"/>
    </source>
</evidence>
<feature type="region of interest" description="Disordered" evidence="1">
    <location>
        <begin position="64"/>
        <end position="260"/>
    </location>
</feature>
<feature type="compositionally biased region" description="Basic and acidic residues" evidence="1">
    <location>
        <begin position="72"/>
        <end position="102"/>
    </location>
</feature>
<proteinExistence type="predicted"/>
<dbReference type="EMBL" id="JAEFBK010000011">
    <property type="protein sequence ID" value="KAG7553012.1"/>
    <property type="molecule type" value="Genomic_DNA"/>
</dbReference>
<dbReference type="PANTHER" id="PTHR33098">
    <property type="entry name" value="COTTON FIBER (DUF761)"/>
    <property type="match status" value="1"/>
</dbReference>
<evidence type="ECO:0000256" key="2">
    <source>
        <dbReference type="SAM" id="Phobius"/>
    </source>
</evidence>
<dbReference type="Pfam" id="PF05553">
    <property type="entry name" value="DUF761"/>
    <property type="match status" value="1"/>
</dbReference>
<keyword evidence="2" id="KW-0812">Transmembrane</keyword>
<name>A0A8T1Z452_9BRAS</name>
<dbReference type="Proteomes" id="UP000694240">
    <property type="component" value="Chromosome 11"/>
</dbReference>
<evidence type="ECO:0000313" key="3">
    <source>
        <dbReference type="EMBL" id="KAG7553012.1"/>
    </source>
</evidence>
<dbReference type="PANTHER" id="PTHR33098:SF61">
    <property type="entry name" value="DUF4408 DOMAIN-CONTAINING PROTEIN"/>
    <property type="match status" value="1"/>
</dbReference>
<dbReference type="AlphaFoldDB" id="A0A8T1Z452"/>